<feature type="domain" description="GHMP kinase N-terminal" evidence="10">
    <location>
        <begin position="69"/>
        <end position="143"/>
    </location>
</feature>
<comment type="similarity">
    <text evidence="1 9">Belongs to the GHMP kinase family. IspE subfamily.</text>
</comment>
<dbReference type="InterPro" id="IPR004424">
    <property type="entry name" value="IspE"/>
</dbReference>
<keyword evidence="5 9" id="KW-0547">Nucleotide-binding</keyword>
<dbReference type="InterPro" id="IPR020568">
    <property type="entry name" value="Ribosomal_Su5_D2-typ_SF"/>
</dbReference>
<dbReference type="Proteomes" id="UP000617681">
    <property type="component" value="Chromosome"/>
</dbReference>
<name>A0A7T4EEV8_9CORY</name>
<evidence type="ECO:0000256" key="8">
    <source>
        <dbReference type="ARBA" id="ARBA00032554"/>
    </source>
</evidence>
<dbReference type="SUPFAM" id="SSF55060">
    <property type="entry name" value="GHMP Kinase, C-terminal domain"/>
    <property type="match status" value="1"/>
</dbReference>
<evidence type="ECO:0000256" key="5">
    <source>
        <dbReference type="ARBA" id="ARBA00022741"/>
    </source>
</evidence>
<organism evidence="12 14">
    <name type="scientific">Corynebacterium glucuronolyticum</name>
    <dbReference type="NCBI Taxonomy" id="39791"/>
    <lineage>
        <taxon>Bacteria</taxon>
        <taxon>Bacillati</taxon>
        <taxon>Actinomycetota</taxon>
        <taxon>Actinomycetes</taxon>
        <taxon>Mycobacteriales</taxon>
        <taxon>Corynebacteriaceae</taxon>
        <taxon>Corynebacterium</taxon>
    </lineage>
</organism>
<gene>
    <name evidence="9" type="primary">ispE</name>
    <name evidence="12" type="ORF">I6I10_11725</name>
    <name evidence="13" type="ORF">I6J21_04395</name>
</gene>
<dbReference type="SUPFAM" id="SSF54211">
    <property type="entry name" value="Ribosomal protein S5 domain 2-like"/>
    <property type="match status" value="1"/>
</dbReference>
<dbReference type="GO" id="GO:0019288">
    <property type="term" value="P:isopentenyl diphosphate biosynthetic process, methylerythritol 4-phosphate pathway"/>
    <property type="evidence" value="ECO:0007669"/>
    <property type="project" value="UniProtKB-UniRule"/>
</dbReference>
<reference evidence="12 14" key="1">
    <citation type="submission" date="2020-12" db="EMBL/GenBank/DDBJ databases">
        <title>FDA dAtabase for Regulatory Grade micrObial Sequences (FDA-ARGOS): Supporting development and validation of Infectious Disease Dx tests.</title>
        <authorList>
            <person name="Sproer C."/>
            <person name="Gronow S."/>
            <person name="Severitt S."/>
            <person name="Schroder I."/>
            <person name="Tallon L."/>
            <person name="Sadzewicz L."/>
            <person name="Zhao X."/>
            <person name="Boylan J."/>
            <person name="Ott S."/>
            <person name="Bowen H."/>
            <person name="Vavikolanu K."/>
            <person name="Mehta A."/>
            <person name="Aluvathingal J."/>
            <person name="Nadendla S."/>
            <person name="Lowell S."/>
            <person name="Myers T."/>
            <person name="Yan Y."/>
            <person name="Sichtig H."/>
        </authorList>
    </citation>
    <scope>NUCLEOTIDE SEQUENCE [LARGE SCALE GENOMIC DNA]</scope>
    <source>
        <strain evidence="12 14">FDAARGOS_1053</strain>
        <strain evidence="13">FDAARGOS_1191</strain>
    </source>
</reference>
<dbReference type="InterPro" id="IPR013750">
    <property type="entry name" value="GHMP_kinase_C_dom"/>
</dbReference>
<evidence type="ECO:0000313" key="14">
    <source>
        <dbReference type="Proteomes" id="UP000596145"/>
    </source>
</evidence>
<dbReference type="GO" id="GO:0005524">
    <property type="term" value="F:ATP binding"/>
    <property type="evidence" value="ECO:0007669"/>
    <property type="project" value="UniProtKB-UniRule"/>
</dbReference>
<dbReference type="Proteomes" id="UP000596145">
    <property type="component" value="Chromosome"/>
</dbReference>
<accession>A0A7T4EEV8</accession>
<dbReference type="PANTHER" id="PTHR43527:SF2">
    <property type="entry name" value="4-DIPHOSPHOCYTIDYL-2-C-METHYL-D-ERYTHRITOL KINASE, CHLOROPLASTIC"/>
    <property type="match status" value="1"/>
</dbReference>
<keyword evidence="6 9" id="KW-0418">Kinase</keyword>
<dbReference type="RefSeq" id="WP_005391813.1">
    <property type="nucleotide sequence ID" value="NZ_CP066007.1"/>
</dbReference>
<comment type="catalytic activity">
    <reaction evidence="9">
        <text>4-CDP-2-C-methyl-D-erythritol + ATP = 4-CDP-2-C-methyl-D-erythritol 2-phosphate + ADP + H(+)</text>
        <dbReference type="Rhea" id="RHEA:18437"/>
        <dbReference type="ChEBI" id="CHEBI:15378"/>
        <dbReference type="ChEBI" id="CHEBI:30616"/>
        <dbReference type="ChEBI" id="CHEBI:57823"/>
        <dbReference type="ChEBI" id="CHEBI:57919"/>
        <dbReference type="ChEBI" id="CHEBI:456216"/>
        <dbReference type="EC" id="2.7.1.148"/>
    </reaction>
</comment>
<evidence type="ECO:0000256" key="7">
    <source>
        <dbReference type="ARBA" id="ARBA00022840"/>
    </source>
</evidence>
<evidence type="ECO:0000256" key="9">
    <source>
        <dbReference type="HAMAP-Rule" id="MF_00061"/>
    </source>
</evidence>
<keyword evidence="9" id="KW-0414">Isoprene biosynthesis</keyword>
<evidence type="ECO:0000256" key="6">
    <source>
        <dbReference type="ARBA" id="ARBA00022777"/>
    </source>
</evidence>
<feature type="active site" evidence="9">
    <location>
        <position position="12"/>
    </location>
</feature>
<evidence type="ECO:0000256" key="4">
    <source>
        <dbReference type="ARBA" id="ARBA00022679"/>
    </source>
</evidence>
<evidence type="ECO:0000256" key="3">
    <source>
        <dbReference type="ARBA" id="ARBA00017473"/>
    </source>
</evidence>
<dbReference type="AlphaFoldDB" id="A0A7T4EEV8"/>
<feature type="domain" description="GHMP kinase C-terminal" evidence="11">
    <location>
        <begin position="209"/>
        <end position="272"/>
    </location>
</feature>
<dbReference type="Gene3D" id="3.30.230.10">
    <property type="match status" value="1"/>
</dbReference>
<evidence type="ECO:0000256" key="1">
    <source>
        <dbReference type="ARBA" id="ARBA00009684"/>
    </source>
</evidence>
<dbReference type="UniPathway" id="UPA00056">
    <property type="reaction ID" value="UER00094"/>
</dbReference>
<dbReference type="PANTHER" id="PTHR43527">
    <property type="entry name" value="4-DIPHOSPHOCYTIDYL-2-C-METHYL-D-ERYTHRITOL KINASE, CHLOROPLASTIC"/>
    <property type="match status" value="1"/>
</dbReference>
<proteinExistence type="inferred from homology"/>
<sequence>MLETATATAPGKVNLFLETAAPRPDGYHELTTVFQATALQESVTVTRAEEMRITVSGLDADCVPTDSSNLVWKVAENVLPSTPVHLHIVKAIPTAGGMAGGSADAAAALVACNALREHPLGIDELDTIAARLGSDINFVLHGGTALGSGRGEILTPVPFTGILWWVFATQGQGLSTPAVFTEHDRAGAWGHPHSVQPLVHALKAGASASDLAPLLFNRLQDAALSLRPELARTLFAGEDAGALRGIVSGSGPTCAFLCADEQQASAVARALETSGTCRHTVTTTTTAPGAVDKLQTSYRKDNRG</sequence>
<dbReference type="InterPro" id="IPR014721">
    <property type="entry name" value="Ribsml_uS5_D2-typ_fold_subgr"/>
</dbReference>
<dbReference type="Pfam" id="PF08544">
    <property type="entry name" value="GHMP_kinases_C"/>
    <property type="match status" value="1"/>
</dbReference>
<evidence type="ECO:0000259" key="11">
    <source>
        <dbReference type="Pfam" id="PF08544"/>
    </source>
</evidence>
<dbReference type="NCBIfam" id="NF002870">
    <property type="entry name" value="PRK03188.1"/>
    <property type="match status" value="1"/>
</dbReference>
<comment type="pathway">
    <text evidence="9">Isoprenoid biosynthesis; isopentenyl diphosphate biosynthesis via DXP pathway; isopentenyl diphosphate from 1-deoxy-D-xylulose 5-phosphate: step 3/6.</text>
</comment>
<dbReference type="InterPro" id="IPR036554">
    <property type="entry name" value="GHMP_kinase_C_sf"/>
</dbReference>
<dbReference type="HAMAP" id="MF_00061">
    <property type="entry name" value="IspE"/>
    <property type="match status" value="1"/>
</dbReference>
<comment type="function">
    <text evidence="9">Catalyzes the phosphorylation of the position 2 hydroxy group of 4-diphosphocytidyl-2C-methyl-D-erythritol.</text>
</comment>
<feature type="binding site" evidence="9">
    <location>
        <begin position="93"/>
        <end position="103"/>
    </location>
    <ligand>
        <name>ATP</name>
        <dbReference type="ChEBI" id="CHEBI:30616"/>
    </ligand>
</feature>
<evidence type="ECO:0000313" key="12">
    <source>
        <dbReference type="EMBL" id="QQB46101.1"/>
    </source>
</evidence>
<dbReference type="GeneID" id="92759636"/>
<dbReference type="NCBIfam" id="TIGR00154">
    <property type="entry name" value="ispE"/>
    <property type="match status" value="1"/>
</dbReference>
<dbReference type="GO" id="GO:0050515">
    <property type="term" value="F:4-(cytidine 5'-diphospho)-2-C-methyl-D-erythritol kinase activity"/>
    <property type="evidence" value="ECO:0007669"/>
    <property type="project" value="UniProtKB-UniRule"/>
</dbReference>
<feature type="active site" evidence="9">
    <location>
        <position position="135"/>
    </location>
</feature>
<evidence type="ECO:0000259" key="10">
    <source>
        <dbReference type="Pfam" id="PF00288"/>
    </source>
</evidence>
<dbReference type="EMBL" id="CP069534">
    <property type="protein sequence ID" value="QRP71386.1"/>
    <property type="molecule type" value="Genomic_DNA"/>
</dbReference>
<dbReference type="Pfam" id="PF00288">
    <property type="entry name" value="GHMP_kinases_N"/>
    <property type="match status" value="1"/>
</dbReference>
<evidence type="ECO:0000256" key="2">
    <source>
        <dbReference type="ARBA" id="ARBA00012052"/>
    </source>
</evidence>
<keyword evidence="7 9" id="KW-0067">ATP-binding</keyword>
<dbReference type="InterPro" id="IPR006204">
    <property type="entry name" value="GHMP_kinase_N_dom"/>
</dbReference>
<dbReference type="OrthoDB" id="3173073at2"/>
<dbReference type="Gene3D" id="3.30.70.890">
    <property type="entry name" value="GHMP kinase, C-terminal domain"/>
    <property type="match status" value="1"/>
</dbReference>
<dbReference type="EC" id="2.7.1.148" evidence="2 9"/>
<protein>
    <recommendedName>
        <fullName evidence="3 9">4-diphosphocytidyl-2-C-methyl-D-erythritol kinase</fullName>
        <shortName evidence="9">CMK</shortName>
        <ecNumber evidence="2 9">2.7.1.148</ecNumber>
    </recommendedName>
    <alternativeName>
        <fullName evidence="8 9">4-(cytidine-5'-diphospho)-2-C-methyl-D-erythritol kinase</fullName>
    </alternativeName>
</protein>
<dbReference type="GO" id="GO:0016114">
    <property type="term" value="P:terpenoid biosynthetic process"/>
    <property type="evidence" value="ECO:0007669"/>
    <property type="project" value="UniProtKB-UniRule"/>
</dbReference>
<evidence type="ECO:0000313" key="13">
    <source>
        <dbReference type="EMBL" id="QRP71386.1"/>
    </source>
</evidence>
<keyword evidence="4 9" id="KW-0808">Transferase</keyword>
<dbReference type="PIRSF" id="PIRSF010376">
    <property type="entry name" value="IspE"/>
    <property type="match status" value="1"/>
</dbReference>
<dbReference type="EMBL" id="CP066007">
    <property type="protein sequence ID" value="QQB46101.1"/>
    <property type="molecule type" value="Genomic_DNA"/>
</dbReference>